<reference evidence="1" key="2">
    <citation type="journal article" date="2015" name="Fish Shellfish Immunol.">
        <title>Early steps in the European eel (Anguilla anguilla)-Vibrio vulnificus interaction in the gills: Role of the RtxA13 toxin.</title>
        <authorList>
            <person name="Callol A."/>
            <person name="Pajuelo D."/>
            <person name="Ebbesson L."/>
            <person name="Teles M."/>
            <person name="MacKenzie S."/>
            <person name="Amaro C."/>
        </authorList>
    </citation>
    <scope>NUCLEOTIDE SEQUENCE</scope>
</reference>
<evidence type="ECO:0000313" key="1">
    <source>
        <dbReference type="EMBL" id="JAH99317.1"/>
    </source>
</evidence>
<protein>
    <submittedName>
        <fullName evidence="1">Uncharacterized protein</fullName>
    </submittedName>
</protein>
<reference evidence="1" key="1">
    <citation type="submission" date="2014-11" db="EMBL/GenBank/DDBJ databases">
        <authorList>
            <person name="Amaro Gonzalez C."/>
        </authorList>
    </citation>
    <scope>NUCLEOTIDE SEQUENCE</scope>
</reference>
<proteinExistence type="predicted"/>
<dbReference type="EMBL" id="GBXM01009260">
    <property type="protein sequence ID" value="JAH99317.1"/>
    <property type="molecule type" value="Transcribed_RNA"/>
</dbReference>
<dbReference type="AlphaFoldDB" id="A0A0E9X9B3"/>
<name>A0A0E9X9B3_ANGAN</name>
<accession>A0A0E9X9B3</accession>
<organism evidence="1">
    <name type="scientific">Anguilla anguilla</name>
    <name type="common">European freshwater eel</name>
    <name type="synonym">Muraena anguilla</name>
    <dbReference type="NCBI Taxonomy" id="7936"/>
    <lineage>
        <taxon>Eukaryota</taxon>
        <taxon>Metazoa</taxon>
        <taxon>Chordata</taxon>
        <taxon>Craniata</taxon>
        <taxon>Vertebrata</taxon>
        <taxon>Euteleostomi</taxon>
        <taxon>Actinopterygii</taxon>
        <taxon>Neopterygii</taxon>
        <taxon>Teleostei</taxon>
        <taxon>Anguilliformes</taxon>
        <taxon>Anguillidae</taxon>
        <taxon>Anguilla</taxon>
    </lineage>
</organism>
<sequence length="39" mass="4425">MGVEGRLQNELMGYPSHNRVLFATDHSYWPTAHKVVLGL</sequence>